<accession>A0A484MQD4</accession>
<dbReference type="AlphaFoldDB" id="A0A484MQD4"/>
<evidence type="ECO:0000313" key="2">
    <source>
        <dbReference type="EMBL" id="VFQ91102.1"/>
    </source>
</evidence>
<protein>
    <submittedName>
        <fullName evidence="2">Uncharacterized protein</fullName>
    </submittedName>
</protein>
<organism evidence="2 3">
    <name type="scientific">Cuscuta campestris</name>
    <dbReference type="NCBI Taxonomy" id="132261"/>
    <lineage>
        <taxon>Eukaryota</taxon>
        <taxon>Viridiplantae</taxon>
        <taxon>Streptophyta</taxon>
        <taxon>Embryophyta</taxon>
        <taxon>Tracheophyta</taxon>
        <taxon>Spermatophyta</taxon>
        <taxon>Magnoliopsida</taxon>
        <taxon>eudicotyledons</taxon>
        <taxon>Gunneridae</taxon>
        <taxon>Pentapetalae</taxon>
        <taxon>asterids</taxon>
        <taxon>lamiids</taxon>
        <taxon>Solanales</taxon>
        <taxon>Convolvulaceae</taxon>
        <taxon>Cuscuteae</taxon>
        <taxon>Cuscuta</taxon>
        <taxon>Cuscuta subgen. Grammica</taxon>
        <taxon>Cuscuta sect. Cleistogrammica</taxon>
    </lineage>
</organism>
<evidence type="ECO:0000313" key="3">
    <source>
        <dbReference type="Proteomes" id="UP000595140"/>
    </source>
</evidence>
<proteinExistence type="predicted"/>
<dbReference type="EMBL" id="OOIL02004257">
    <property type="protein sequence ID" value="VFQ91102.1"/>
    <property type="molecule type" value="Genomic_DNA"/>
</dbReference>
<feature type="compositionally biased region" description="Pro residues" evidence="1">
    <location>
        <begin position="85"/>
        <end position="107"/>
    </location>
</feature>
<feature type="region of interest" description="Disordered" evidence="1">
    <location>
        <begin position="85"/>
        <end position="129"/>
    </location>
</feature>
<gene>
    <name evidence="2" type="ORF">CCAM_LOCUS32878</name>
</gene>
<dbReference type="Proteomes" id="UP000595140">
    <property type="component" value="Unassembled WGS sequence"/>
</dbReference>
<reference evidence="2 3" key="1">
    <citation type="submission" date="2018-04" db="EMBL/GenBank/DDBJ databases">
        <authorList>
            <person name="Vogel A."/>
        </authorList>
    </citation>
    <scope>NUCLEOTIDE SEQUENCE [LARGE SCALE GENOMIC DNA]</scope>
</reference>
<keyword evidence="3" id="KW-1185">Reference proteome</keyword>
<name>A0A484MQD4_9ASTE</name>
<sequence length="129" mass="13791">MSSSESIVKLQTGQIATRLIATAQNFCCCPIDSGVPFLLSEVGQPQLPTFSPYPFYPVHPHWEHTIYHGRHWAFCTAAAAASVPPPMMLQQPPPSKAPPSQRPPSQPPASSRRDAVKGPAVAAPGILSP</sequence>
<evidence type="ECO:0000256" key="1">
    <source>
        <dbReference type="SAM" id="MobiDB-lite"/>
    </source>
</evidence>